<dbReference type="RefSeq" id="WP_220039398.1">
    <property type="nucleotide sequence ID" value="NZ_PRLG01000002.1"/>
</dbReference>
<dbReference type="Proteomes" id="UP000247459">
    <property type="component" value="Unassembled WGS sequence"/>
</dbReference>
<gene>
    <name evidence="1" type="ORF">PIL02S_00233</name>
</gene>
<evidence type="ECO:0000313" key="1">
    <source>
        <dbReference type="EMBL" id="PYY31152.1"/>
    </source>
</evidence>
<evidence type="ECO:0000313" key="2">
    <source>
        <dbReference type="Proteomes" id="UP000247459"/>
    </source>
</evidence>
<protein>
    <submittedName>
        <fullName evidence="1">Uncharacterized protein</fullName>
    </submittedName>
</protein>
<sequence>MKELTSEHPELERQIIETVEAGNVLDDTQQHEQALIYYDQAWGMLPEPKTKDRMGNSELDCILSCECTYGLGTVCAGEALGGIIAANARIGY</sequence>
<reference evidence="1 2" key="1">
    <citation type="submission" date="2018-01" db="EMBL/GenBank/DDBJ databases">
        <title>Genome sequence of the PGP bacterium Paenibacillus illinoisensis E3.</title>
        <authorList>
            <person name="Rolli E."/>
            <person name="Marasco R."/>
            <person name="Bessem C."/>
            <person name="Michoud G."/>
            <person name="Gaiarsa S."/>
            <person name="Borin S."/>
            <person name="Daffonchio D."/>
        </authorList>
    </citation>
    <scope>NUCLEOTIDE SEQUENCE [LARGE SCALE GENOMIC DNA]</scope>
    <source>
        <strain evidence="1 2">E3</strain>
    </source>
</reference>
<comment type="caution">
    <text evidence="1">The sequence shown here is derived from an EMBL/GenBank/DDBJ whole genome shotgun (WGS) entry which is preliminary data.</text>
</comment>
<accession>A0A2W0CM59</accession>
<name>A0A2W0CM59_9BACL</name>
<dbReference type="EMBL" id="PRLG01000002">
    <property type="protein sequence ID" value="PYY31152.1"/>
    <property type="molecule type" value="Genomic_DNA"/>
</dbReference>
<dbReference type="AlphaFoldDB" id="A0A2W0CM59"/>
<organism evidence="1 2">
    <name type="scientific">Paenibacillus illinoisensis</name>
    <dbReference type="NCBI Taxonomy" id="59845"/>
    <lineage>
        <taxon>Bacteria</taxon>
        <taxon>Bacillati</taxon>
        <taxon>Bacillota</taxon>
        <taxon>Bacilli</taxon>
        <taxon>Bacillales</taxon>
        <taxon>Paenibacillaceae</taxon>
        <taxon>Paenibacillus</taxon>
    </lineage>
</organism>
<proteinExistence type="predicted"/>